<evidence type="ECO:0000313" key="1">
    <source>
        <dbReference type="EMBL" id="CAK9045639.1"/>
    </source>
</evidence>
<keyword evidence="2" id="KW-1185">Reference proteome</keyword>
<dbReference type="Proteomes" id="UP001642464">
    <property type="component" value="Unassembled WGS sequence"/>
</dbReference>
<organism evidence="1 2">
    <name type="scientific">Durusdinium trenchii</name>
    <dbReference type="NCBI Taxonomy" id="1381693"/>
    <lineage>
        <taxon>Eukaryota</taxon>
        <taxon>Sar</taxon>
        <taxon>Alveolata</taxon>
        <taxon>Dinophyceae</taxon>
        <taxon>Suessiales</taxon>
        <taxon>Symbiodiniaceae</taxon>
        <taxon>Durusdinium</taxon>
    </lineage>
</organism>
<evidence type="ECO:0000313" key="2">
    <source>
        <dbReference type="Proteomes" id="UP001642464"/>
    </source>
</evidence>
<gene>
    <name evidence="1" type="ORF">SCF082_LOCUS25782</name>
</gene>
<accession>A0ABP0M635</accession>
<feature type="non-terminal residue" evidence="1">
    <location>
        <position position="111"/>
    </location>
</feature>
<comment type="caution">
    <text evidence="1">The sequence shown here is derived from an EMBL/GenBank/DDBJ whole genome shotgun (WGS) entry which is preliminary data.</text>
</comment>
<protein>
    <submittedName>
        <fullName evidence="1">Uncharacterized protein</fullName>
    </submittedName>
</protein>
<sequence>GGDAWATLPIEEDDDRPFHGCPCGGSAAVVRVEEELRGELSNQHLEDPGNVPVAVALRLREAQTSPPSEVVELCIGTQPSGRCRRGLSLRKDCVLPDLVEAIKGVLQVCAA</sequence>
<name>A0ABP0M635_9DINO</name>
<feature type="non-terminal residue" evidence="1">
    <location>
        <position position="1"/>
    </location>
</feature>
<dbReference type="EMBL" id="CAXAMM010019404">
    <property type="protein sequence ID" value="CAK9045639.1"/>
    <property type="molecule type" value="Genomic_DNA"/>
</dbReference>
<reference evidence="1 2" key="1">
    <citation type="submission" date="2024-02" db="EMBL/GenBank/DDBJ databases">
        <authorList>
            <person name="Chen Y."/>
            <person name="Shah S."/>
            <person name="Dougan E. K."/>
            <person name="Thang M."/>
            <person name="Chan C."/>
        </authorList>
    </citation>
    <scope>NUCLEOTIDE SEQUENCE [LARGE SCALE GENOMIC DNA]</scope>
</reference>
<proteinExistence type="predicted"/>